<dbReference type="Proteomes" id="UP001412067">
    <property type="component" value="Unassembled WGS sequence"/>
</dbReference>
<dbReference type="EMBL" id="JBBWWR010000016">
    <property type="protein sequence ID" value="KAK8948228.1"/>
    <property type="molecule type" value="Genomic_DNA"/>
</dbReference>
<protein>
    <submittedName>
        <fullName evidence="5">Protein HIRA</fullName>
    </submittedName>
</protein>
<dbReference type="PROSITE" id="PS50294">
    <property type="entry name" value="WD_REPEATS_REGION"/>
    <property type="match status" value="3"/>
</dbReference>
<dbReference type="PRINTS" id="PR00320">
    <property type="entry name" value="GPROTEINBRPT"/>
</dbReference>
<dbReference type="SUPFAM" id="SSF50978">
    <property type="entry name" value="WD40 repeat-like"/>
    <property type="match status" value="1"/>
</dbReference>
<feature type="region of interest" description="Disordered" evidence="4">
    <location>
        <begin position="45"/>
        <end position="64"/>
    </location>
</feature>
<dbReference type="InterPro" id="IPR020472">
    <property type="entry name" value="WD40_PAC1"/>
</dbReference>
<dbReference type="PANTHER" id="PTHR14221:SF67">
    <property type="entry name" value="WD REPEAT-CONTAINING PROTEIN 44-LIKE"/>
    <property type="match status" value="1"/>
</dbReference>
<evidence type="ECO:0000256" key="1">
    <source>
        <dbReference type="ARBA" id="ARBA00022574"/>
    </source>
</evidence>
<dbReference type="PROSITE" id="PS00678">
    <property type="entry name" value="WD_REPEATS_1"/>
    <property type="match status" value="1"/>
</dbReference>
<proteinExistence type="predicted"/>
<dbReference type="PROSITE" id="PS50082">
    <property type="entry name" value="WD_REPEATS_2"/>
    <property type="match status" value="3"/>
</dbReference>
<dbReference type="InterPro" id="IPR015943">
    <property type="entry name" value="WD40/YVTN_repeat-like_dom_sf"/>
</dbReference>
<comment type="caution">
    <text evidence="5">The sequence shown here is derived from an EMBL/GenBank/DDBJ whole genome shotgun (WGS) entry which is preliminary data.</text>
</comment>
<dbReference type="Pfam" id="PF00400">
    <property type="entry name" value="WD40"/>
    <property type="match status" value="5"/>
</dbReference>
<keyword evidence="2" id="KW-0677">Repeat</keyword>
<dbReference type="Gene3D" id="2.130.10.10">
    <property type="entry name" value="YVTN repeat-like/Quinoprotein amine dehydrogenase"/>
    <property type="match status" value="2"/>
</dbReference>
<accession>A0ABR2LT05</accession>
<dbReference type="InterPro" id="IPR001680">
    <property type="entry name" value="WD40_rpt"/>
</dbReference>
<gene>
    <name evidence="5" type="primary">HIRA</name>
    <name evidence="5" type="ORF">KSP40_PGU007290</name>
</gene>
<evidence type="ECO:0000256" key="4">
    <source>
        <dbReference type="SAM" id="MobiDB-lite"/>
    </source>
</evidence>
<evidence type="ECO:0000313" key="6">
    <source>
        <dbReference type="Proteomes" id="UP001412067"/>
    </source>
</evidence>
<feature type="repeat" description="WD" evidence="3">
    <location>
        <begin position="145"/>
        <end position="186"/>
    </location>
</feature>
<dbReference type="InterPro" id="IPR019775">
    <property type="entry name" value="WD40_repeat_CS"/>
</dbReference>
<dbReference type="InterPro" id="IPR036322">
    <property type="entry name" value="WD40_repeat_dom_sf"/>
</dbReference>
<feature type="compositionally biased region" description="Polar residues" evidence="4">
    <location>
        <begin position="53"/>
        <end position="63"/>
    </location>
</feature>
<feature type="repeat" description="WD" evidence="3">
    <location>
        <begin position="258"/>
        <end position="292"/>
    </location>
</feature>
<feature type="repeat" description="WD" evidence="3">
    <location>
        <begin position="218"/>
        <end position="258"/>
    </location>
</feature>
<evidence type="ECO:0000256" key="3">
    <source>
        <dbReference type="PROSITE-ProRule" id="PRU00221"/>
    </source>
</evidence>
<feature type="compositionally biased region" description="Low complexity" evidence="4">
    <location>
        <begin position="476"/>
        <end position="493"/>
    </location>
</feature>
<keyword evidence="1 3" id="KW-0853">WD repeat</keyword>
<name>A0ABR2LT05_9ASPA</name>
<dbReference type="CDD" id="cd00200">
    <property type="entry name" value="WD40"/>
    <property type="match status" value="1"/>
</dbReference>
<evidence type="ECO:0000313" key="5">
    <source>
        <dbReference type="EMBL" id="KAK8948228.1"/>
    </source>
</evidence>
<sequence length="571" mass="62630">MSEVGTDGSFRRLNDVQTGLQLTMDEFDRFLGFSPIVKELMRRVKKKNGGGNMSSTRRYSVKSSKFGGRKRGSWLKNIKFVASSVTGLISEKERDNVASATAAAVSGGGRVKSLSLNGNSSDWLKVHQQGKSHKELTGLYMCQEIQAHQGSIWCMRFSSNGRFLASAGEDRSVHVWQVMESKRTRKGSKLRSRGRSLPDYVVLPDTIFSISEAPVCSFEGHLEDVLDLSWSKSQHLLSSSMDKTVRLWDMESKACLKLFAHNDYVTCIQFNPTDDNYFISGSLDGKARLWSIPNHQVVDWSDLHEMVTAVCYTPDGQGALVGSHKGSIRFYNTSADKLSQENQIDIRNKKKKSHAKKITGFQYAPDNSSEVLVTSADSQIRVFDGASIIHKYKGFRNTSSQISASFSADGKYMVCASEDSHVYIWKRDVTRSGGGGGKGKSWTTTRSREYFYCKDVSVAIPWPNPGSGCEKPTLPSTSSKTLGASTSSSPQSASTSLLGSLSLSRSLRSSANSSSAFASWRWGGSSRVAASSTESGNAWGLVVVTAGLGGNIRIYQNFGLPVRLSRQSHLF</sequence>
<feature type="region of interest" description="Disordered" evidence="4">
    <location>
        <begin position="468"/>
        <end position="493"/>
    </location>
</feature>
<dbReference type="InterPro" id="IPR040324">
    <property type="entry name" value="WDR44/Dgr2"/>
</dbReference>
<keyword evidence="6" id="KW-1185">Reference proteome</keyword>
<organism evidence="5 6">
    <name type="scientific">Platanthera guangdongensis</name>
    <dbReference type="NCBI Taxonomy" id="2320717"/>
    <lineage>
        <taxon>Eukaryota</taxon>
        <taxon>Viridiplantae</taxon>
        <taxon>Streptophyta</taxon>
        <taxon>Embryophyta</taxon>
        <taxon>Tracheophyta</taxon>
        <taxon>Spermatophyta</taxon>
        <taxon>Magnoliopsida</taxon>
        <taxon>Liliopsida</taxon>
        <taxon>Asparagales</taxon>
        <taxon>Orchidaceae</taxon>
        <taxon>Orchidoideae</taxon>
        <taxon>Orchideae</taxon>
        <taxon>Orchidinae</taxon>
        <taxon>Platanthera</taxon>
    </lineage>
</organism>
<evidence type="ECO:0000256" key="2">
    <source>
        <dbReference type="ARBA" id="ARBA00022737"/>
    </source>
</evidence>
<reference evidence="5 6" key="1">
    <citation type="journal article" date="2022" name="Nat. Plants">
        <title>Genomes of leafy and leafless Platanthera orchids illuminate the evolution of mycoheterotrophy.</title>
        <authorList>
            <person name="Li M.H."/>
            <person name="Liu K.W."/>
            <person name="Li Z."/>
            <person name="Lu H.C."/>
            <person name="Ye Q.L."/>
            <person name="Zhang D."/>
            <person name="Wang J.Y."/>
            <person name="Li Y.F."/>
            <person name="Zhong Z.M."/>
            <person name="Liu X."/>
            <person name="Yu X."/>
            <person name="Liu D.K."/>
            <person name="Tu X.D."/>
            <person name="Liu B."/>
            <person name="Hao Y."/>
            <person name="Liao X.Y."/>
            <person name="Jiang Y.T."/>
            <person name="Sun W.H."/>
            <person name="Chen J."/>
            <person name="Chen Y.Q."/>
            <person name="Ai Y."/>
            <person name="Zhai J.W."/>
            <person name="Wu S.S."/>
            <person name="Zhou Z."/>
            <person name="Hsiao Y.Y."/>
            <person name="Wu W.L."/>
            <person name="Chen Y.Y."/>
            <person name="Lin Y.F."/>
            <person name="Hsu J.L."/>
            <person name="Li C.Y."/>
            <person name="Wang Z.W."/>
            <person name="Zhao X."/>
            <person name="Zhong W.Y."/>
            <person name="Ma X.K."/>
            <person name="Ma L."/>
            <person name="Huang J."/>
            <person name="Chen G.Z."/>
            <person name="Huang M.Z."/>
            <person name="Huang L."/>
            <person name="Peng D.H."/>
            <person name="Luo Y.B."/>
            <person name="Zou S.Q."/>
            <person name="Chen S.P."/>
            <person name="Lan S."/>
            <person name="Tsai W.C."/>
            <person name="Van de Peer Y."/>
            <person name="Liu Z.J."/>
        </authorList>
    </citation>
    <scope>NUCLEOTIDE SEQUENCE [LARGE SCALE GENOMIC DNA]</scope>
    <source>
        <strain evidence="5">Lor288</strain>
    </source>
</reference>
<dbReference type="SMART" id="SM00320">
    <property type="entry name" value="WD40"/>
    <property type="match status" value="6"/>
</dbReference>
<dbReference type="PANTHER" id="PTHR14221">
    <property type="entry name" value="WD REPEAT DOMAIN 44"/>
    <property type="match status" value="1"/>
</dbReference>